<proteinExistence type="predicted"/>
<reference evidence="1 2" key="1">
    <citation type="submission" date="2016-03" db="EMBL/GenBank/DDBJ databases">
        <title>Cyphomyrmex costatus WGS genome.</title>
        <authorList>
            <person name="Nygaard S."/>
            <person name="Hu H."/>
            <person name="Boomsma J."/>
            <person name="Zhang G."/>
        </authorList>
    </citation>
    <scope>NUCLEOTIDE SEQUENCE [LARGE SCALE GENOMIC DNA]</scope>
    <source>
        <strain evidence="1">MS0001</strain>
        <tissue evidence="1">Whole body</tissue>
    </source>
</reference>
<accession>A0A195CQL5</accession>
<dbReference type="AlphaFoldDB" id="A0A195CQL5"/>
<organism evidence="1 2">
    <name type="scientific">Cyphomyrmex costatus</name>
    <dbReference type="NCBI Taxonomy" id="456900"/>
    <lineage>
        <taxon>Eukaryota</taxon>
        <taxon>Metazoa</taxon>
        <taxon>Ecdysozoa</taxon>
        <taxon>Arthropoda</taxon>
        <taxon>Hexapoda</taxon>
        <taxon>Insecta</taxon>
        <taxon>Pterygota</taxon>
        <taxon>Neoptera</taxon>
        <taxon>Endopterygota</taxon>
        <taxon>Hymenoptera</taxon>
        <taxon>Apocrita</taxon>
        <taxon>Aculeata</taxon>
        <taxon>Formicoidea</taxon>
        <taxon>Formicidae</taxon>
        <taxon>Myrmicinae</taxon>
        <taxon>Cyphomyrmex</taxon>
    </lineage>
</organism>
<dbReference type="Proteomes" id="UP000078542">
    <property type="component" value="Unassembled WGS sequence"/>
</dbReference>
<name>A0A195CQL5_9HYME</name>
<gene>
    <name evidence="1" type="ORF">ALC62_06784</name>
</gene>
<evidence type="ECO:0000313" key="1">
    <source>
        <dbReference type="EMBL" id="KYN02404.1"/>
    </source>
</evidence>
<dbReference type="EMBL" id="KQ977481">
    <property type="protein sequence ID" value="KYN02404.1"/>
    <property type="molecule type" value="Genomic_DNA"/>
</dbReference>
<protein>
    <submittedName>
        <fullName evidence="1">Uncharacterized protein</fullName>
    </submittedName>
</protein>
<evidence type="ECO:0000313" key="2">
    <source>
        <dbReference type="Proteomes" id="UP000078542"/>
    </source>
</evidence>
<keyword evidence="2" id="KW-1185">Reference proteome</keyword>
<sequence length="185" mass="20485">MLPTQQESPTSSSEVSIKFGSYLVNENSPTPYSDATRKTGCVDSKVVKRFPRSFIARSMNERRPCGCTRWNVEVDDRGQWLVQGLRFELKFDAAPRRRFLPTSTAASVPRIVDGRLVRKNVREVSCANLSLPENSVAEVTDTQISEAARIGYREIVRSCLIGQKGIDPIALNIARSITVPGSLAV</sequence>